<feature type="domain" description="WYL" evidence="2">
    <location>
        <begin position="148"/>
        <end position="215"/>
    </location>
</feature>
<dbReference type="Pfam" id="PF25583">
    <property type="entry name" value="WCX"/>
    <property type="match status" value="1"/>
</dbReference>
<dbReference type="Pfam" id="PF13280">
    <property type="entry name" value="WYL"/>
    <property type="match status" value="1"/>
</dbReference>
<reference evidence="4 5" key="1">
    <citation type="submission" date="2019-08" db="EMBL/GenBank/DDBJ databases">
        <authorList>
            <person name="Kuhnert P."/>
        </authorList>
    </citation>
    <scope>NUCLEOTIDE SEQUENCE [LARGE SCALE GENOMIC DNA]</scope>
    <source>
        <strain evidence="4 5">B36.5</strain>
    </source>
</reference>
<dbReference type="Proteomes" id="UP000323594">
    <property type="component" value="Chromosome"/>
</dbReference>
<dbReference type="RefSeq" id="WP_082048177.1">
    <property type="nucleotide sequence ID" value="NZ_CDNC01000003.1"/>
</dbReference>
<dbReference type="InterPro" id="IPR013196">
    <property type="entry name" value="HTH_11"/>
</dbReference>
<protein>
    <submittedName>
        <fullName evidence="4">WYL domain-containing transcriptional regulator</fullName>
    </submittedName>
</protein>
<dbReference type="PROSITE" id="PS52050">
    <property type="entry name" value="WYL"/>
    <property type="match status" value="1"/>
</dbReference>
<sequence>MDRKEGRMRFWRLLQIDEALRTKTYPEITTLAEELDVSTRTIQRDIEFMRYMYKAPIAYDRIKRGYFYEGNSFFLKSVFLNEEEFFSIAIFEKLLRQYRNTPIEDLLQGVFEKIFATLPEKSVLIDSCWLDNSVTFIADPAPDINHQTFSSVFTAIKLRMPIGFSYRSLKTDSYEKRKINPYHIICQRGAWYVIGFCRNKNDLRIFSFSRIKDLHLFETEQFEMPADFNPEKYIDKNIGVWLTKREPFTVRLLFSNEVGVFAEERMWSKEQTVTVHDDKTVEVSFKTTQLEEIKRFVLGQDATVQVLEPQELIDEVRAELEKMRTLYGNVNISSVFLSPKCMFKPLHSFSL</sequence>
<accession>A0AAE6M9Q6</accession>
<evidence type="ECO:0000259" key="1">
    <source>
        <dbReference type="Pfam" id="PF08279"/>
    </source>
</evidence>
<dbReference type="InterPro" id="IPR026881">
    <property type="entry name" value="WYL_dom"/>
</dbReference>
<evidence type="ECO:0000313" key="5">
    <source>
        <dbReference type="Proteomes" id="UP000323594"/>
    </source>
</evidence>
<proteinExistence type="predicted"/>
<dbReference type="InterPro" id="IPR051534">
    <property type="entry name" value="CBASS_pafABC_assoc_protein"/>
</dbReference>
<dbReference type="Gene3D" id="1.10.10.10">
    <property type="entry name" value="Winged helix-like DNA-binding domain superfamily/Winged helix DNA-binding domain"/>
    <property type="match status" value="1"/>
</dbReference>
<dbReference type="InterPro" id="IPR028349">
    <property type="entry name" value="PafC-like"/>
</dbReference>
<organism evidence="4 5">
    <name type="scientific">Treponema phagedenis</name>
    <dbReference type="NCBI Taxonomy" id="162"/>
    <lineage>
        <taxon>Bacteria</taxon>
        <taxon>Pseudomonadati</taxon>
        <taxon>Spirochaetota</taxon>
        <taxon>Spirochaetia</taxon>
        <taxon>Spirochaetales</taxon>
        <taxon>Treponemataceae</taxon>
        <taxon>Treponema</taxon>
    </lineage>
</organism>
<evidence type="ECO:0000259" key="2">
    <source>
        <dbReference type="Pfam" id="PF13280"/>
    </source>
</evidence>
<dbReference type="InterPro" id="IPR036388">
    <property type="entry name" value="WH-like_DNA-bd_sf"/>
</dbReference>
<dbReference type="PANTHER" id="PTHR34580:SF9">
    <property type="entry name" value="SLL5097 PROTEIN"/>
    <property type="match status" value="1"/>
</dbReference>
<dbReference type="PANTHER" id="PTHR34580">
    <property type="match status" value="1"/>
</dbReference>
<dbReference type="PIRSF" id="PIRSF016838">
    <property type="entry name" value="PafC"/>
    <property type="match status" value="1"/>
</dbReference>
<evidence type="ECO:0000313" key="4">
    <source>
        <dbReference type="EMBL" id="QEJ99602.1"/>
    </source>
</evidence>
<feature type="domain" description="WCX" evidence="3">
    <location>
        <begin position="247"/>
        <end position="323"/>
    </location>
</feature>
<gene>
    <name evidence="4" type="ORF">FUT82_06370</name>
</gene>
<feature type="domain" description="Helix-turn-helix type 11" evidence="1">
    <location>
        <begin position="12"/>
        <end position="66"/>
    </location>
</feature>
<dbReference type="AlphaFoldDB" id="A0AAE6M9Q6"/>
<name>A0AAE6M9Q6_TREPH</name>
<dbReference type="InterPro" id="IPR057727">
    <property type="entry name" value="WCX_dom"/>
</dbReference>
<evidence type="ECO:0000259" key="3">
    <source>
        <dbReference type="Pfam" id="PF25583"/>
    </source>
</evidence>
<dbReference type="EMBL" id="CP042817">
    <property type="protein sequence ID" value="QEJ99602.1"/>
    <property type="molecule type" value="Genomic_DNA"/>
</dbReference>
<dbReference type="Pfam" id="PF08279">
    <property type="entry name" value="HTH_11"/>
    <property type="match status" value="1"/>
</dbReference>